<organism evidence="1 2">
    <name type="scientific">Zygosaccharomyces rouxii</name>
    <dbReference type="NCBI Taxonomy" id="4956"/>
    <lineage>
        <taxon>Eukaryota</taxon>
        <taxon>Fungi</taxon>
        <taxon>Dikarya</taxon>
        <taxon>Ascomycota</taxon>
        <taxon>Saccharomycotina</taxon>
        <taxon>Saccharomycetes</taxon>
        <taxon>Saccharomycetales</taxon>
        <taxon>Saccharomycetaceae</taxon>
        <taxon>Zygosaccharomyces</taxon>
    </lineage>
</organism>
<dbReference type="EMBL" id="BDGX01000052">
    <property type="protein sequence ID" value="GAV56083.1"/>
    <property type="molecule type" value="Genomic_DNA"/>
</dbReference>
<comment type="caution">
    <text evidence="1">The sequence shown here is derived from an EMBL/GenBank/DDBJ whole genome shotgun (WGS) entry which is preliminary data.</text>
</comment>
<protein>
    <submittedName>
        <fullName evidence="1">Uncharacterized protein</fullName>
    </submittedName>
</protein>
<proteinExistence type="predicted"/>
<dbReference type="AlphaFoldDB" id="A0A1Q3AKM7"/>
<dbReference type="Proteomes" id="UP000187013">
    <property type="component" value="Unassembled WGS sequence"/>
</dbReference>
<reference evidence="1 2" key="1">
    <citation type="submission" date="2016-08" db="EMBL/GenBank/DDBJ databases">
        <title>Draft genome sequence of allopolyploid Zygosaccharomyces rouxii.</title>
        <authorList>
            <person name="Watanabe J."/>
            <person name="Uehara K."/>
            <person name="Mogi Y."/>
            <person name="Tsukioka Y."/>
        </authorList>
    </citation>
    <scope>NUCLEOTIDE SEQUENCE [LARGE SCALE GENOMIC DNA]</scope>
    <source>
        <strain evidence="1 2">NBRC 110957</strain>
    </source>
</reference>
<name>A0A1Q3AKM7_ZYGRO</name>
<evidence type="ECO:0000313" key="1">
    <source>
        <dbReference type="EMBL" id="GAV56083.1"/>
    </source>
</evidence>
<gene>
    <name evidence="1" type="ORF">ZYGR_0AZ02550</name>
</gene>
<evidence type="ECO:0000313" key="2">
    <source>
        <dbReference type="Proteomes" id="UP000187013"/>
    </source>
</evidence>
<sequence length="229" mass="25925">MSIEKFEILDGCFDKNMDRLTEICCRVVAQELSKVTFVEARYIVESLPSAQCVELIWQHLSQNMKDSNNLYLLMQNHPLISGKLDSIGWHGQKVSYRRESVPNVDLLESIMFFNALEGQVNYRFLTILSLQNDMPGLESLVNLSSLVELSVAGVSRPEQLVISWHRALKVDSKRWTQLKVLNVPQLTSPRLFFRFLAFGSFVTLDGCKFGLGNDSKYTKIESIGNGGAN</sequence>
<accession>A0A1Q3AKM7</accession>